<dbReference type="GO" id="GO:0003676">
    <property type="term" value="F:nucleic acid binding"/>
    <property type="evidence" value="ECO:0007669"/>
    <property type="project" value="InterPro"/>
</dbReference>
<dbReference type="PANTHER" id="PTHR46889:SF5">
    <property type="entry name" value="INTEGRASE PROTEIN"/>
    <property type="match status" value="1"/>
</dbReference>
<dbReference type="InterPro" id="IPR036397">
    <property type="entry name" value="RNaseH_sf"/>
</dbReference>
<dbReference type="PANTHER" id="PTHR46889">
    <property type="entry name" value="TRANSPOSASE INSF FOR INSERTION SEQUENCE IS3B-RELATED"/>
    <property type="match status" value="1"/>
</dbReference>
<dbReference type="SUPFAM" id="SSF53098">
    <property type="entry name" value="Ribonuclease H-like"/>
    <property type="match status" value="1"/>
</dbReference>
<dbReference type="KEGG" id="eio:H9L01_04995"/>
<proteinExistence type="predicted"/>
<dbReference type="InterPro" id="IPR012337">
    <property type="entry name" value="RNaseH-like_sf"/>
</dbReference>
<keyword evidence="6" id="KW-1185">Reference proteome</keyword>
<dbReference type="GO" id="GO:0015074">
    <property type="term" value="P:DNA integration"/>
    <property type="evidence" value="ECO:0007669"/>
    <property type="project" value="InterPro"/>
</dbReference>
<dbReference type="Pfam" id="PF00665">
    <property type="entry name" value="rve"/>
    <property type="match status" value="1"/>
</dbReference>
<feature type="domain" description="Integrase catalytic" evidence="2">
    <location>
        <begin position="224"/>
        <end position="385"/>
    </location>
</feature>
<dbReference type="EMBL" id="CP060715">
    <property type="protein sequence ID" value="QNN61715.1"/>
    <property type="molecule type" value="Genomic_DNA"/>
</dbReference>
<dbReference type="Pfam" id="PF13333">
    <property type="entry name" value="rve_2"/>
    <property type="match status" value="1"/>
</dbReference>
<comment type="function">
    <text evidence="1">Involved in the transposition of the insertion sequence.</text>
</comment>
<dbReference type="PROSITE" id="PS50994">
    <property type="entry name" value="INTEGRASE"/>
    <property type="match status" value="1"/>
</dbReference>
<dbReference type="AlphaFoldDB" id="A0A7G9S0Z3"/>
<dbReference type="EMBL" id="CP060715">
    <property type="protein sequence ID" value="QNN61518.1"/>
    <property type="molecule type" value="Genomic_DNA"/>
</dbReference>
<dbReference type="SUPFAM" id="SSF46689">
    <property type="entry name" value="Homeodomain-like"/>
    <property type="match status" value="1"/>
</dbReference>
<dbReference type="KEGG" id="eio:H9L01_03965"/>
<dbReference type="EMBL" id="CP060715">
    <property type="protein sequence ID" value="QNN60706.1"/>
    <property type="molecule type" value="Genomic_DNA"/>
</dbReference>
<dbReference type="InterPro" id="IPR048020">
    <property type="entry name" value="Transpos_IS3"/>
</dbReference>
<dbReference type="KEGG" id="eio:H9L01_10130"/>
<dbReference type="InterPro" id="IPR001584">
    <property type="entry name" value="Integrase_cat-core"/>
</dbReference>
<dbReference type="Pfam" id="PF13276">
    <property type="entry name" value="HTH_21"/>
    <property type="match status" value="1"/>
</dbReference>
<evidence type="ECO:0000313" key="5">
    <source>
        <dbReference type="EMBL" id="QNN61715.1"/>
    </source>
</evidence>
<accession>A0A7G9S0Z3</accession>
<evidence type="ECO:0000259" key="2">
    <source>
        <dbReference type="PROSITE" id="PS50994"/>
    </source>
</evidence>
<dbReference type="NCBIfam" id="NF033516">
    <property type="entry name" value="transpos_IS3"/>
    <property type="match status" value="1"/>
</dbReference>
<organism evidence="4 6">
    <name type="scientific">Erysipelothrix inopinata</name>
    <dbReference type="NCBI Taxonomy" id="225084"/>
    <lineage>
        <taxon>Bacteria</taxon>
        <taxon>Bacillati</taxon>
        <taxon>Bacillota</taxon>
        <taxon>Erysipelotrichia</taxon>
        <taxon>Erysipelotrichales</taxon>
        <taxon>Erysipelotrichaceae</taxon>
        <taxon>Erysipelothrix</taxon>
    </lineage>
</organism>
<dbReference type="Gene3D" id="3.30.420.10">
    <property type="entry name" value="Ribonuclease H-like superfamily/Ribonuclease H"/>
    <property type="match status" value="1"/>
</dbReference>
<protein>
    <submittedName>
        <fullName evidence="4">IS3 family transposase</fullName>
    </submittedName>
</protein>
<dbReference type="RefSeq" id="WP_187533829.1">
    <property type="nucleotide sequence ID" value="NZ_CBCSHU010000041.1"/>
</dbReference>
<evidence type="ECO:0000313" key="3">
    <source>
        <dbReference type="EMBL" id="QNN60706.1"/>
    </source>
</evidence>
<dbReference type="Proteomes" id="UP000515928">
    <property type="component" value="Chromosome"/>
</dbReference>
<dbReference type="InterPro" id="IPR025948">
    <property type="entry name" value="HTH-like_dom"/>
</dbReference>
<evidence type="ECO:0000256" key="1">
    <source>
        <dbReference type="ARBA" id="ARBA00002286"/>
    </source>
</evidence>
<gene>
    <name evidence="4" type="ORF">H9L01_03965</name>
    <name evidence="5" type="ORF">H9L01_04995</name>
    <name evidence="3" type="ORF">H9L01_10130</name>
</gene>
<name>A0A7G9S0Z3_9FIRM</name>
<evidence type="ECO:0000313" key="4">
    <source>
        <dbReference type="EMBL" id="QNN61518.1"/>
    </source>
</evidence>
<evidence type="ECO:0000313" key="6">
    <source>
        <dbReference type="Proteomes" id="UP000515928"/>
    </source>
</evidence>
<sequence>MAKKNNYYPLEVKLEAIKLKEEGYSVKEIQVMLDIKSESQVYTWYYWYRDGEIERLSQSPGQQYSYGHGPTDRSKEESLEIKNKILENQIKILKKYKEKGKEVVPQIIIEIVNEFKDLMPIKLILELFDIPRSTYYRWKNKIEVNEISYNERIVISKCKETNYEYGYRTIKGILKDEGNHLNKNTVQRIMQKFNLQCRVKPKKVKHVKGKESIVASNIIDRDFTANRPLEKLSTDITYLPWGEKTLYLSTIMDLYNGEIIAFSLDDTQDTNFVLDTLNQLPEIKHRCILHSDQGTVYTSKIYQETVYKKSITMSMSRKGTPADNAPIESFHSTLKSETFYRYPELKSSNEIISQTVINFIKHYNNTRVQAKLEFKSPVKYRESRILG</sequence>
<dbReference type="InterPro" id="IPR009057">
    <property type="entry name" value="Homeodomain-like_sf"/>
</dbReference>
<dbReference type="InterPro" id="IPR050900">
    <property type="entry name" value="Transposase_IS3/IS150/IS904"/>
</dbReference>
<reference evidence="4 6" key="1">
    <citation type="submission" date="2020-08" db="EMBL/GenBank/DDBJ databases">
        <title>Genome sequence of Erysipelothrix inopinata DSM 15511T.</title>
        <authorList>
            <person name="Hyun D.-W."/>
            <person name="Bae J.-W."/>
        </authorList>
    </citation>
    <scope>NUCLEOTIDE SEQUENCE [LARGE SCALE GENOMIC DNA]</scope>
    <source>
        <strain evidence="4 6">DSM 15511</strain>
    </source>
</reference>